<keyword evidence="12" id="KW-1185">Reference proteome</keyword>
<feature type="transmembrane region" description="Helical" evidence="9">
    <location>
        <begin position="42"/>
        <end position="59"/>
    </location>
</feature>
<keyword evidence="7 9" id="KW-0472">Membrane</keyword>
<comment type="caution">
    <text evidence="11">The sequence shown here is derived from an EMBL/GenBank/DDBJ whole genome shotgun (WGS) entry which is preliminary data.</text>
</comment>
<feature type="domain" description="CN hydrolase" evidence="10">
    <location>
        <begin position="258"/>
        <end position="504"/>
    </location>
</feature>
<evidence type="ECO:0000313" key="12">
    <source>
        <dbReference type="Proteomes" id="UP000650424"/>
    </source>
</evidence>
<evidence type="ECO:0000256" key="9">
    <source>
        <dbReference type="HAMAP-Rule" id="MF_01148"/>
    </source>
</evidence>
<evidence type="ECO:0000256" key="5">
    <source>
        <dbReference type="ARBA" id="ARBA00022692"/>
    </source>
</evidence>
<keyword evidence="5 9" id="KW-0812">Transmembrane</keyword>
<feature type="transmembrane region" description="Helical" evidence="9">
    <location>
        <begin position="225"/>
        <end position="245"/>
    </location>
</feature>
<dbReference type="InterPro" id="IPR045378">
    <property type="entry name" value="LNT_N"/>
</dbReference>
<evidence type="ECO:0000313" key="11">
    <source>
        <dbReference type="EMBL" id="MBC3921118.1"/>
    </source>
</evidence>
<comment type="similarity">
    <text evidence="2 9">Belongs to the CN hydrolase family. Apolipoprotein N-acyltransferase subfamily.</text>
</comment>
<dbReference type="Proteomes" id="UP000650424">
    <property type="component" value="Unassembled WGS sequence"/>
</dbReference>
<keyword evidence="3 9" id="KW-1003">Cell membrane</keyword>
<keyword evidence="8 9" id="KW-0012">Acyltransferase</keyword>
<feature type="transmembrane region" description="Helical" evidence="9">
    <location>
        <begin position="71"/>
        <end position="95"/>
    </location>
</feature>
<dbReference type="SUPFAM" id="SSF56317">
    <property type="entry name" value="Carbon-nitrogen hydrolase"/>
    <property type="match status" value="1"/>
</dbReference>
<evidence type="ECO:0000256" key="7">
    <source>
        <dbReference type="ARBA" id="ARBA00023136"/>
    </source>
</evidence>
<dbReference type="CDD" id="cd07571">
    <property type="entry name" value="ALP_N-acyl_transferase"/>
    <property type="match status" value="1"/>
</dbReference>
<evidence type="ECO:0000256" key="6">
    <source>
        <dbReference type="ARBA" id="ARBA00022989"/>
    </source>
</evidence>
<evidence type="ECO:0000259" key="10">
    <source>
        <dbReference type="PROSITE" id="PS50263"/>
    </source>
</evidence>
<sequence length="537" mass="58179">MIKTLAGVLSSRSPPLSWRASFLLMLVAGGLNVFSFAPVNGWPLQIIGLALLFGLLLRNGNTAFTRKQTVWLAWAYGFAWLTASVSWLVIAMTVYGGMPGLLSVLALMLLTAALSIYLAAAAYALHWLRQRWQLSAMVTALLIMPALWTVAEWLRIWLLTGFPWVLSGYAHTDSPLAGYAPVIGVLGLCWLNALLAAAIALLFSPRSSQNASPHVSQNASHHAKVSGMVCIVIFAGGWGLQSISWTRPLGQPIQVRLLQGNVQQDMKFDQDHLNDSLSLYHDMLLAAPADLIVTPETALPMLTSQLPPDYLPLLNNFAQSSGSALLVGVAVHDGGDKYSNSVLGMSRQYGNQAYRYDKHHLVPFGEFIPPGFRWFVKAMAIPMGEFSTAGPIQPAMKVGSQLVMPNICYEDLFGEEIAAQLLSQYAAGEPTASILLNVSNLAWYGDSFAIPQHLQISRMRVLETGRPMLRATNTGATAVIVPGGKVVAQLPANTKGALTAKVQGYQGMTPYILLGNWGVIGLMVLSVLLGFVLRRKI</sequence>
<comment type="pathway">
    <text evidence="9">Protein modification; lipoprotein biosynthesis (N-acyl transfer).</text>
</comment>
<comment type="function">
    <text evidence="9">Catalyzes the phospholipid dependent N-acylation of the N-terminal cysteine of apolipoprotein, the last step in lipoprotein maturation.</text>
</comment>
<evidence type="ECO:0000256" key="2">
    <source>
        <dbReference type="ARBA" id="ARBA00010065"/>
    </source>
</evidence>
<reference evidence="11 12" key="1">
    <citation type="submission" date="2020-08" db="EMBL/GenBank/DDBJ databases">
        <title>Novel species isolated from subtropical streams in China.</title>
        <authorList>
            <person name="Lu H."/>
        </authorList>
    </citation>
    <scope>NUCLEOTIDE SEQUENCE [LARGE SCALE GENOMIC DNA]</scope>
    <source>
        <strain evidence="11 12">CY18W</strain>
    </source>
</reference>
<dbReference type="RefSeq" id="WP_186950954.1">
    <property type="nucleotide sequence ID" value="NZ_JACOGF010000027.1"/>
</dbReference>
<feature type="transmembrane region" description="Helical" evidence="9">
    <location>
        <begin position="101"/>
        <end position="125"/>
    </location>
</feature>
<dbReference type="NCBIfam" id="TIGR00546">
    <property type="entry name" value="lnt"/>
    <property type="match status" value="1"/>
</dbReference>
<organism evidence="11 12">
    <name type="scientific">Undibacterium hunanense</name>
    <dbReference type="NCBI Taxonomy" id="2762292"/>
    <lineage>
        <taxon>Bacteria</taxon>
        <taxon>Pseudomonadati</taxon>
        <taxon>Pseudomonadota</taxon>
        <taxon>Betaproteobacteria</taxon>
        <taxon>Burkholderiales</taxon>
        <taxon>Oxalobacteraceae</taxon>
        <taxon>Undibacterium</taxon>
    </lineage>
</organism>
<dbReference type="Pfam" id="PF00795">
    <property type="entry name" value="CN_hydrolase"/>
    <property type="match status" value="1"/>
</dbReference>
<dbReference type="EC" id="2.3.1.269" evidence="9"/>
<name>A0ABR6ZZ15_9BURK</name>
<dbReference type="InterPro" id="IPR003010">
    <property type="entry name" value="C-N_Hydrolase"/>
</dbReference>
<proteinExistence type="inferred from homology"/>
<gene>
    <name evidence="9 11" type="primary">lnt</name>
    <name evidence="11" type="ORF">H8L32_26885</name>
</gene>
<feature type="transmembrane region" description="Helical" evidence="9">
    <location>
        <begin position="137"/>
        <end position="158"/>
    </location>
</feature>
<evidence type="ECO:0000256" key="1">
    <source>
        <dbReference type="ARBA" id="ARBA00004651"/>
    </source>
</evidence>
<feature type="transmembrane region" description="Helical" evidence="9">
    <location>
        <begin position="16"/>
        <end position="36"/>
    </location>
</feature>
<dbReference type="EMBL" id="JACOGF010000027">
    <property type="protein sequence ID" value="MBC3921118.1"/>
    <property type="molecule type" value="Genomic_DNA"/>
</dbReference>
<dbReference type="PANTHER" id="PTHR38686">
    <property type="entry name" value="APOLIPOPROTEIN N-ACYLTRANSFERASE"/>
    <property type="match status" value="1"/>
</dbReference>
<feature type="transmembrane region" description="Helical" evidence="9">
    <location>
        <begin position="178"/>
        <end position="204"/>
    </location>
</feature>
<accession>A0ABR6ZZ15</accession>
<keyword evidence="4 9" id="KW-0808">Transferase</keyword>
<evidence type="ECO:0000256" key="4">
    <source>
        <dbReference type="ARBA" id="ARBA00022679"/>
    </source>
</evidence>
<comment type="subcellular location">
    <subcellularLocation>
        <location evidence="1 9">Cell membrane</location>
        <topology evidence="1 9">Multi-pass membrane protein</topology>
    </subcellularLocation>
</comment>
<protein>
    <recommendedName>
        <fullName evidence="9">Apolipoprotein N-acyltransferase</fullName>
        <shortName evidence="9">ALP N-acyltransferase</shortName>
        <ecNumber evidence="9">2.3.1.269</ecNumber>
    </recommendedName>
</protein>
<dbReference type="HAMAP" id="MF_01148">
    <property type="entry name" value="Lnt"/>
    <property type="match status" value="1"/>
</dbReference>
<evidence type="ECO:0000256" key="3">
    <source>
        <dbReference type="ARBA" id="ARBA00022475"/>
    </source>
</evidence>
<dbReference type="PROSITE" id="PS50263">
    <property type="entry name" value="CN_HYDROLASE"/>
    <property type="match status" value="1"/>
</dbReference>
<dbReference type="InterPro" id="IPR036526">
    <property type="entry name" value="C-N_Hydrolase_sf"/>
</dbReference>
<dbReference type="Pfam" id="PF20154">
    <property type="entry name" value="LNT_N"/>
    <property type="match status" value="1"/>
</dbReference>
<evidence type="ECO:0000256" key="8">
    <source>
        <dbReference type="ARBA" id="ARBA00023315"/>
    </source>
</evidence>
<feature type="transmembrane region" description="Helical" evidence="9">
    <location>
        <begin position="511"/>
        <end position="533"/>
    </location>
</feature>
<dbReference type="PANTHER" id="PTHR38686:SF1">
    <property type="entry name" value="APOLIPOPROTEIN N-ACYLTRANSFERASE"/>
    <property type="match status" value="1"/>
</dbReference>
<dbReference type="InterPro" id="IPR004563">
    <property type="entry name" value="Apolipo_AcylTrfase"/>
</dbReference>
<keyword evidence="6 9" id="KW-1133">Transmembrane helix</keyword>
<comment type="catalytic activity">
    <reaction evidence="9">
        <text>N-terminal S-1,2-diacyl-sn-glyceryl-L-cysteinyl-[lipoprotein] + a glycerophospholipid = N-acyl-S-1,2-diacyl-sn-glyceryl-L-cysteinyl-[lipoprotein] + a 2-acyl-sn-glycero-3-phospholipid + H(+)</text>
        <dbReference type="Rhea" id="RHEA:48228"/>
        <dbReference type="Rhea" id="RHEA-COMP:14681"/>
        <dbReference type="Rhea" id="RHEA-COMP:14684"/>
        <dbReference type="ChEBI" id="CHEBI:15378"/>
        <dbReference type="ChEBI" id="CHEBI:136912"/>
        <dbReference type="ChEBI" id="CHEBI:140656"/>
        <dbReference type="ChEBI" id="CHEBI:140657"/>
        <dbReference type="ChEBI" id="CHEBI:140660"/>
        <dbReference type="EC" id="2.3.1.269"/>
    </reaction>
</comment>
<dbReference type="Gene3D" id="3.60.110.10">
    <property type="entry name" value="Carbon-nitrogen hydrolase"/>
    <property type="match status" value="1"/>
</dbReference>